<evidence type="ECO:0000313" key="1">
    <source>
        <dbReference type="EMBL" id="QDV38186.1"/>
    </source>
</evidence>
<dbReference type="PANTHER" id="PTHR38031">
    <property type="entry name" value="SULFUR CARRIER PROTEIN SLR0821-RELATED"/>
    <property type="match status" value="1"/>
</dbReference>
<protein>
    <recommendedName>
        <fullName evidence="3">ThiS family protein</fullName>
    </recommendedName>
</protein>
<dbReference type="AlphaFoldDB" id="A0A518HBX0"/>
<keyword evidence="2" id="KW-1185">Reference proteome</keyword>
<dbReference type="Gene3D" id="3.10.20.30">
    <property type="match status" value="1"/>
</dbReference>
<dbReference type="Proteomes" id="UP000317835">
    <property type="component" value="Chromosome"/>
</dbReference>
<name>A0A518HBX0_9BACT</name>
<dbReference type="Pfam" id="PF02597">
    <property type="entry name" value="ThiS"/>
    <property type="match status" value="1"/>
</dbReference>
<dbReference type="PANTHER" id="PTHR38031:SF1">
    <property type="entry name" value="SULFUR CARRIER PROTEIN CYSO"/>
    <property type="match status" value="1"/>
</dbReference>
<dbReference type="OrthoDB" id="9156098at2"/>
<sequence length="89" mass="9543">MARVVFTQNIQRHVACPASEVAGSSVRAVLDAVFEANPRARGYVLDDRGALRKHMSVFVDGDRIADRVGLSDPVPEGAEVYVFQALSGG</sequence>
<dbReference type="InterPro" id="IPR003749">
    <property type="entry name" value="ThiS/MoaD-like"/>
</dbReference>
<gene>
    <name evidence="1" type="ORF">ElP_61370</name>
</gene>
<dbReference type="SUPFAM" id="SSF54285">
    <property type="entry name" value="MoaD/ThiS"/>
    <property type="match status" value="1"/>
</dbReference>
<dbReference type="RefSeq" id="WP_145276491.1">
    <property type="nucleotide sequence ID" value="NZ_CP036426.1"/>
</dbReference>
<dbReference type="KEGG" id="tpla:ElP_61370"/>
<evidence type="ECO:0000313" key="2">
    <source>
        <dbReference type="Proteomes" id="UP000317835"/>
    </source>
</evidence>
<dbReference type="InterPro" id="IPR012675">
    <property type="entry name" value="Beta-grasp_dom_sf"/>
</dbReference>
<dbReference type="InterPro" id="IPR016155">
    <property type="entry name" value="Mopterin_synth/thiamin_S_b"/>
</dbReference>
<evidence type="ECO:0008006" key="3">
    <source>
        <dbReference type="Google" id="ProtNLM"/>
    </source>
</evidence>
<dbReference type="EMBL" id="CP036426">
    <property type="protein sequence ID" value="QDV38186.1"/>
    <property type="molecule type" value="Genomic_DNA"/>
</dbReference>
<reference evidence="1 2" key="1">
    <citation type="submission" date="2019-02" db="EMBL/GenBank/DDBJ databases">
        <title>Deep-cultivation of Planctomycetes and their phenomic and genomic characterization uncovers novel biology.</title>
        <authorList>
            <person name="Wiegand S."/>
            <person name="Jogler M."/>
            <person name="Boedeker C."/>
            <person name="Pinto D."/>
            <person name="Vollmers J."/>
            <person name="Rivas-Marin E."/>
            <person name="Kohn T."/>
            <person name="Peeters S.H."/>
            <person name="Heuer A."/>
            <person name="Rast P."/>
            <person name="Oberbeckmann S."/>
            <person name="Bunk B."/>
            <person name="Jeske O."/>
            <person name="Meyerdierks A."/>
            <person name="Storesund J.E."/>
            <person name="Kallscheuer N."/>
            <person name="Luecker S."/>
            <person name="Lage O.M."/>
            <person name="Pohl T."/>
            <person name="Merkel B.J."/>
            <person name="Hornburger P."/>
            <person name="Mueller R.-W."/>
            <person name="Bruemmer F."/>
            <person name="Labrenz M."/>
            <person name="Spormann A.M."/>
            <person name="Op den Camp H."/>
            <person name="Overmann J."/>
            <person name="Amann R."/>
            <person name="Jetten M.S.M."/>
            <person name="Mascher T."/>
            <person name="Medema M.H."/>
            <person name="Devos D.P."/>
            <person name="Kaster A.-K."/>
            <person name="Ovreas L."/>
            <person name="Rohde M."/>
            <person name="Galperin M.Y."/>
            <person name="Jogler C."/>
        </authorList>
    </citation>
    <scope>NUCLEOTIDE SEQUENCE [LARGE SCALE GENOMIC DNA]</scope>
    <source>
        <strain evidence="1 2">ElP</strain>
    </source>
</reference>
<organism evidence="1 2">
    <name type="scientific">Tautonia plasticadhaerens</name>
    <dbReference type="NCBI Taxonomy" id="2527974"/>
    <lineage>
        <taxon>Bacteria</taxon>
        <taxon>Pseudomonadati</taxon>
        <taxon>Planctomycetota</taxon>
        <taxon>Planctomycetia</taxon>
        <taxon>Isosphaerales</taxon>
        <taxon>Isosphaeraceae</taxon>
        <taxon>Tautonia</taxon>
    </lineage>
</organism>
<proteinExistence type="predicted"/>
<accession>A0A518HBX0</accession>
<dbReference type="InterPro" id="IPR052045">
    <property type="entry name" value="Sulfur_Carrier/Prot_Modifier"/>
</dbReference>